<feature type="region of interest" description="Disordered" evidence="1">
    <location>
        <begin position="26"/>
        <end position="374"/>
    </location>
</feature>
<keyword evidence="4" id="KW-1185">Reference proteome</keyword>
<dbReference type="EMBL" id="CP042194">
    <property type="protein sequence ID" value="QDS74028.1"/>
    <property type="molecule type" value="Genomic_DNA"/>
</dbReference>
<sequence>MRKSFVAISLTLMVTRAVAIPIAPVAGHSQGTSNDLEFGATTSSDREEGPAVDIVPVVSRQDRPPNQWSPSPSSGGWGEEPARGWGAPKLPATQAASPWSGLSGARPLGPTTSQPGAWGSGGYSDGAPSAGQRQGPSSGLFGNWPASSSSTSGSGGGGGLFGSRPDAATQKSSPGWTGGWGGSAPKSTGSEQAGWGGSGNAPTNPAPASAGSSWTSPFSGGSRGPPPSSGNTWGQSAAPASANTPSWGQPQPSPNIGPSYWPSGPSSSQPNTGSSWSSAPQPPSRAGNQGQGNQGQRNGNGSGSGNQAKPPIPNTPANLPQPLRQPPTQQQPQSSRLPPAQSLPQPQSQTGAPAQYPPPRDDGWRGTVQPGGPF</sequence>
<evidence type="ECO:0000256" key="2">
    <source>
        <dbReference type="SAM" id="SignalP"/>
    </source>
</evidence>
<gene>
    <name evidence="3" type="ORF">FKW77_008995</name>
</gene>
<feature type="compositionally biased region" description="Polar residues" evidence="1">
    <location>
        <begin position="29"/>
        <end position="43"/>
    </location>
</feature>
<evidence type="ECO:0000313" key="4">
    <source>
        <dbReference type="Proteomes" id="UP000316270"/>
    </source>
</evidence>
<name>A0A517LEF6_9PEZI</name>
<dbReference type="STRING" id="50376.A0A517LEF6"/>
<feature type="signal peptide" evidence="2">
    <location>
        <begin position="1"/>
        <end position="19"/>
    </location>
</feature>
<evidence type="ECO:0000256" key="1">
    <source>
        <dbReference type="SAM" id="MobiDB-lite"/>
    </source>
</evidence>
<feature type="chain" id="PRO_5022103560" evidence="2">
    <location>
        <begin position="20"/>
        <end position="374"/>
    </location>
</feature>
<dbReference type="Proteomes" id="UP000316270">
    <property type="component" value="Chromosome 10"/>
</dbReference>
<evidence type="ECO:0000313" key="3">
    <source>
        <dbReference type="EMBL" id="QDS74028.1"/>
    </source>
</evidence>
<proteinExistence type="predicted"/>
<feature type="compositionally biased region" description="Gly residues" evidence="1">
    <location>
        <begin position="289"/>
        <end position="304"/>
    </location>
</feature>
<accession>A0A517LEF6</accession>
<organism evidence="3 4">
    <name type="scientific">Venturia effusa</name>
    <dbReference type="NCBI Taxonomy" id="50376"/>
    <lineage>
        <taxon>Eukaryota</taxon>
        <taxon>Fungi</taxon>
        <taxon>Dikarya</taxon>
        <taxon>Ascomycota</taxon>
        <taxon>Pezizomycotina</taxon>
        <taxon>Dothideomycetes</taxon>
        <taxon>Pleosporomycetidae</taxon>
        <taxon>Venturiales</taxon>
        <taxon>Venturiaceae</taxon>
        <taxon>Venturia</taxon>
    </lineage>
</organism>
<keyword evidence="2" id="KW-0732">Signal</keyword>
<feature type="compositionally biased region" description="Low complexity" evidence="1">
    <location>
        <begin position="320"/>
        <end position="350"/>
    </location>
</feature>
<feature type="compositionally biased region" description="Low complexity" evidence="1">
    <location>
        <begin position="258"/>
        <end position="270"/>
    </location>
</feature>
<feature type="compositionally biased region" description="Polar residues" evidence="1">
    <location>
        <begin position="241"/>
        <end position="256"/>
    </location>
</feature>
<dbReference type="AlphaFoldDB" id="A0A517LEF6"/>
<reference evidence="3 4" key="1">
    <citation type="submission" date="2019-07" db="EMBL/GenBank/DDBJ databases">
        <title>Finished genome of Venturia effusa.</title>
        <authorList>
            <person name="Young C.A."/>
            <person name="Cox M.P."/>
            <person name="Ganley A.R.D."/>
            <person name="David W.J."/>
        </authorList>
    </citation>
    <scope>NUCLEOTIDE SEQUENCE [LARGE SCALE GENOMIC DNA]</scope>
    <source>
        <strain evidence="4">albino</strain>
    </source>
</reference>
<protein>
    <submittedName>
        <fullName evidence="3">Uncharacterized protein</fullName>
    </submittedName>
</protein>